<reference evidence="6" key="1">
    <citation type="submission" date="2016-06" db="EMBL/GenBank/DDBJ databases">
        <title>Complete genome sequence of Actinoalloteichus fjordicus DSM 46855 (=ADI127-17), type strain of the new species Actinoalloteichus fjordicus.</title>
        <authorList>
            <person name="Ruckert C."/>
            <person name="Nouioui I."/>
            <person name="Willmese J."/>
            <person name="van Wezel G."/>
            <person name="Klenk H.-P."/>
            <person name="Kalinowski J."/>
            <person name="Zotchev S.B."/>
        </authorList>
    </citation>
    <scope>NUCLEOTIDE SEQUENCE [LARGE SCALE GENOMIC DNA]</scope>
    <source>
        <strain evidence="6">ADI127-7</strain>
    </source>
</reference>
<evidence type="ECO:0000313" key="5">
    <source>
        <dbReference type="EMBL" id="APU15772.1"/>
    </source>
</evidence>
<evidence type="ECO:0000313" key="6">
    <source>
        <dbReference type="Proteomes" id="UP000185511"/>
    </source>
</evidence>
<feature type="chain" id="PRO_5042276906" evidence="4">
    <location>
        <begin position="28"/>
        <end position="413"/>
    </location>
</feature>
<keyword evidence="5" id="KW-0762">Sugar transport</keyword>
<dbReference type="PANTHER" id="PTHR30061:SF50">
    <property type="entry name" value="MALTOSE_MALTODEXTRIN-BINDING PERIPLASMIC PROTEIN"/>
    <property type="match status" value="1"/>
</dbReference>
<evidence type="ECO:0000256" key="1">
    <source>
        <dbReference type="ARBA" id="ARBA00008520"/>
    </source>
</evidence>
<evidence type="ECO:0000256" key="3">
    <source>
        <dbReference type="ARBA" id="ARBA00022729"/>
    </source>
</evidence>
<dbReference type="EMBL" id="CP016076">
    <property type="protein sequence ID" value="APU15772.1"/>
    <property type="molecule type" value="Genomic_DNA"/>
</dbReference>
<dbReference type="KEGG" id="acad:UA74_18720"/>
<dbReference type="GO" id="GO:1901982">
    <property type="term" value="F:maltose binding"/>
    <property type="evidence" value="ECO:0007669"/>
    <property type="project" value="TreeGrafter"/>
</dbReference>
<gene>
    <name evidence="5" type="ORF">UA74_18720</name>
</gene>
<dbReference type="Gene3D" id="3.40.190.10">
    <property type="entry name" value="Periplasmic binding protein-like II"/>
    <property type="match status" value="1"/>
</dbReference>
<dbReference type="GO" id="GO:0042956">
    <property type="term" value="P:maltodextrin transmembrane transport"/>
    <property type="evidence" value="ECO:0007669"/>
    <property type="project" value="TreeGrafter"/>
</dbReference>
<dbReference type="GO" id="GO:0055052">
    <property type="term" value="C:ATP-binding cassette (ABC) transporter complex, substrate-binding subunit-containing"/>
    <property type="evidence" value="ECO:0007669"/>
    <property type="project" value="TreeGrafter"/>
</dbReference>
<dbReference type="SUPFAM" id="SSF53850">
    <property type="entry name" value="Periplasmic binding protein-like II"/>
    <property type="match status" value="1"/>
</dbReference>
<dbReference type="PROSITE" id="PS51257">
    <property type="entry name" value="PROKAR_LIPOPROTEIN"/>
    <property type="match status" value="1"/>
</dbReference>
<dbReference type="GO" id="GO:0015768">
    <property type="term" value="P:maltose transport"/>
    <property type="evidence" value="ECO:0007669"/>
    <property type="project" value="TreeGrafter"/>
</dbReference>
<dbReference type="Proteomes" id="UP000185511">
    <property type="component" value="Chromosome"/>
</dbReference>
<evidence type="ECO:0000256" key="4">
    <source>
        <dbReference type="SAM" id="SignalP"/>
    </source>
</evidence>
<proteinExistence type="inferred from homology"/>
<keyword evidence="3 4" id="KW-0732">Signal</keyword>
<dbReference type="PANTHER" id="PTHR30061">
    <property type="entry name" value="MALTOSE-BINDING PERIPLASMIC PROTEIN"/>
    <property type="match status" value="1"/>
</dbReference>
<organism evidence="5 6">
    <name type="scientific">Actinoalloteichus fjordicus</name>
    <dbReference type="NCBI Taxonomy" id="1612552"/>
    <lineage>
        <taxon>Bacteria</taxon>
        <taxon>Bacillati</taxon>
        <taxon>Actinomycetota</taxon>
        <taxon>Actinomycetes</taxon>
        <taxon>Pseudonocardiales</taxon>
        <taxon>Pseudonocardiaceae</taxon>
        <taxon>Actinoalloteichus</taxon>
    </lineage>
</organism>
<name>A0AAC9PT87_9PSEU</name>
<sequence>MRATRLAAVLTAVVSVCGLLTGCGQQADGRDTVTMWTYPVITDPAADREFWARTVAGFRERHPEIRVEVVSQPWSNRDATLTTALLAGKGPDVGYLIPDQVGRYHAQDVLAPISDFLPEDTMTDYRDNALAALSIDGTPYVAPILMSALVGSCDQRVLDATGVEPPRTWEELLEIAPVLREAGYYATHYQGDLQAALNMNFYQYLWQAGGTVFTEDGEHLALDGPEGVAALEFLKTLVDEEYVDRSALTQAYQPDQSPMARGRVACVYNMGPTEAAAAMGGSEHLHITPPLTGAVQTAYGTVGGYAVFHEARDPDAVRTWMAYLTSTEVMSDYNRAAGYFSPRESVTDLYPDDPVLAEAEQYLELTTPGEPNSRYREVLQIVAPLVQSALLGEQSPQEALAEAAQVAEPLLAG</sequence>
<evidence type="ECO:0000256" key="2">
    <source>
        <dbReference type="ARBA" id="ARBA00022448"/>
    </source>
</evidence>
<dbReference type="AlphaFoldDB" id="A0AAC9PT87"/>
<keyword evidence="2" id="KW-0813">Transport</keyword>
<accession>A0AAC9PT87</accession>
<keyword evidence="6" id="KW-1185">Reference proteome</keyword>
<dbReference type="RefSeq" id="WP_075743972.1">
    <property type="nucleotide sequence ID" value="NZ_CP016076.1"/>
</dbReference>
<comment type="similarity">
    <text evidence="1">Belongs to the bacterial solute-binding protein 1 family.</text>
</comment>
<dbReference type="InterPro" id="IPR006059">
    <property type="entry name" value="SBP"/>
</dbReference>
<dbReference type="Pfam" id="PF01547">
    <property type="entry name" value="SBP_bac_1"/>
    <property type="match status" value="1"/>
</dbReference>
<protein>
    <submittedName>
        <fullName evidence="5">ABC-type sugar transport system, periplasmic component</fullName>
    </submittedName>
</protein>
<feature type="signal peptide" evidence="4">
    <location>
        <begin position="1"/>
        <end position="27"/>
    </location>
</feature>